<evidence type="ECO:0000256" key="1">
    <source>
        <dbReference type="SAM" id="MobiDB-lite"/>
    </source>
</evidence>
<dbReference type="Proteomes" id="UP001189429">
    <property type="component" value="Unassembled WGS sequence"/>
</dbReference>
<name>A0ABN9XNK5_9DINO</name>
<evidence type="ECO:0000313" key="2">
    <source>
        <dbReference type="EMBL" id="CAK0901469.1"/>
    </source>
</evidence>
<comment type="caution">
    <text evidence="2">The sequence shown here is derived from an EMBL/GenBank/DDBJ whole genome shotgun (WGS) entry which is preliminary data.</text>
</comment>
<sequence>SPHLQDNPRQAGQVRPATCVDSNMGVRRNSAASSWTKTPRERGNRHRGPAGQRSESQLGRWRGAMRRGRKEEEEEEEEEEERKTTTPCHRVTMTVGMPLSVPLPWKSRGSELSPQPPPPPGAADRSKTTCLIGDLVVPCVPVREVSELRNRKRRMEEACMHGIAPGRVIDGITCTRAGHV</sequence>
<dbReference type="EMBL" id="CAUYUJ010020934">
    <property type="protein sequence ID" value="CAK0901469.1"/>
    <property type="molecule type" value="Genomic_DNA"/>
</dbReference>
<evidence type="ECO:0000313" key="3">
    <source>
        <dbReference type="Proteomes" id="UP001189429"/>
    </source>
</evidence>
<accession>A0ABN9XNK5</accession>
<reference evidence="2" key="1">
    <citation type="submission" date="2023-10" db="EMBL/GenBank/DDBJ databases">
        <authorList>
            <person name="Chen Y."/>
            <person name="Shah S."/>
            <person name="Dougan E. K."/>
            <person name="Thang M."/>
            <person name="Chan C."/>
        </authorList>
    </citation>
    <scope>NUCLEOTIDE SEQUENCE [LARGE SCALE GENOMIC DNA]</scope>
</reference>
<proteinExistence type="predicted"/>
<protein>
    <submittedName>
        <fullName evidence="2">Uncharacterized protein</fullName>
    </submittedName>
</protein>
<feature type="region of interest" description="Disordered" evidence="1">
    <location>
        <begin position="1"/>
        <end position="126"/>
    </location>
</feature>
<gene>
    <name evidence="2" type="ORF">PCOR1329_LOCUS78401</name>
</gene>
<organism evidence="2 3">
    <name type="scientific">Prorocentrum cordatum</name>
    <dbReference type="NCBI Taxonomy" id="2364126"/>
    <lineage>
        <taxon>Eukaryota</taxon>
        <taxon>Sar</taxon>
        <taxon>Alveolata</taxon>
        <taxon>Dinophyceae</taxon>
        <taxon>Prorocentrales</taxon>
        <taxon>Prorocentraceae</taxon>
        <taxon>Prorocentrum</taxon>
    </lineage>
</organism>
<keyword evidence="3" id="KW-1185">Reference proteome</keyword>
<feature type="non-terminal residue" evidence="2">
    <location>
        <position position="1"/>
    </location>
</feature>